<evidence type="ECO:0000313" key="2">
    <source>
        <dbReference type="Proteomes" id="UP001225596"/>
    </source>
</evidence>
<name>A0ABU1BN25_9BURK</name>
<protein>
    <submittedName>
        <fullName evidence="1">Uncharacterized protein</fullName>
    </submittedName>
</protein>
<reference evidence="1 2" key="1">
    <citation type="submission" date="2023-08" db="EMBL/GenBank/DDBJ databases">
        <title>Oxalobacteraceae gen .nov., isolated from river sludge outside the plant.</title>
        <authorList>
            <person name="Zhao S.Y."/>
        </authorList>
    </citation>
    <scope>NUCLEOTIDE SEQUENCE [LARGE SCALE GENOMIC DNA]</scope>
    <source>
        <strain evidence="1 2">R-40</strain>
    </source>
</reference>
<gene>
    <name evidence="1" type="ORF">Q8A64_08340</name>
</gene>
<evidence type="ECO:0000313" key="1">
    <source>
        <dbReference type="EMBL" id="MDQ9170418.1"/>
    </source>
</evidence>
<dbReference type="EMBL" id="JAUYVH010000003">
    <property type="protein sequence ID" value="MDQ9170418.1"/>
    <property type="molecule type" value="Genomic_DNA"/>
</dbReference>
<dbReference type="Proteomes" id="UP001225596">
    <property type="component" value="Unassembled WGS sequence"/>
</dbReference>
<keyword evidence="2" id="KW-1185">Reference proteome</keyword>
<accession>A0ABU1BN25</accession>
<proteinExistence type="predicted"/>
<organism evidence="1 2">
    <name type="scientific">Keguizhuia sedimenti</name>
    <dbReference type="NCBI Taxonomy" id="3064264"/>
    <lineage>
        <taxon>Bacteria</taxon>
        <taxon>Pseudomonadati</taxon>
        <taxon>Pseudomonadota</taxon>
        <taxon>Betaproteobacteria</taxon>
        <taxon>Burkholderiales</taxon>
        <taxon>Oxalobacteraceae</taxon>
        <taxon>Keguizhuia</taxon>
    </lineage>
</organism>
<comment type="caution">
    <text evidence="1">The sequence shown here is derived from an EMBL/GenBank/DDBJ whole genome shotgun (WGS) entry which is preliminary data.</text>
</comment>
<sequence>MEAKTSQLSVVLVNNIIHASLAGIISEQLILERHFRVLGLIAESGCKAVLYNILDLEPPSLDLVELQHKLNTELHKNDVKLAVVVPGSRLAYLARLAFGDMNYRVFYGNVNDALQWLQHAPIEPERTRTLLIADVPEALPTLTNALDQYFHILPRTSWTGACSAVHQGIDLVLCGIGFEESKMFDLLEYLRSHEETRSTPFFCIKSIRQKLPSTINDGIGIALHAKGTAGYIDFEGWQSRLGEHQASSILREKISEALSVSNKSDLH</sequence>
<dbReference type="RefSeq" id="WP_338436339.1">
    <property type="nucleotide sequence ID" value="NZ_JAUYVH010000003.1"/>
</dbReference>